<evidence type="ECO:0000313" key="5">
    <source>
        <dbReference type="Proteomes" id="UP000183994"/>
    </source>
</evidence>
<feature type="domain" description="Phosphoesterase HXTX" evidence="3">
    <location>
        <begin position="11"/>
        <end position="95"/>
    </location>
</feature>
<dbReference type="NCBIfam" id="TIGR02258">
    <property type="entry name" value="2_5_ligase"/>
    <property type="match status" value="1"/>
</dbReference>
<proteinExistence type="inferred from homology"/>
<dbReference type="Proteomes" id="UP000183994">
    <property type="component" value="Unassembled WGS sequence"/>
</dbReference>
<comment type="catalytic activity">
    <reaction evidence="2">
        <text>a 3'-end 2',3'-cyclophospho-ribonucleotide-RNA + H2O = a 3'-end 2'-phospho-ribonucleotide-RNA + H(+)</text>
        <dbReference type="Rhea" id="RHEA:11828"/>
        <dbReference type="Rhea" id="RHEA-COMP:10464"/>
        <dbReference type="Rhea" id="RHEA-COMP:17353"/>
        <dbReference type="ChEBI" id="CHEBI:15377"/>
        <dbReference type="ChEBI" id="CHEBI:15378"/>
        <dbReference type="ChEBI" id="CHEBI:83064"/>
        <dbReference type="ChEBI" id="CHEBI:173113"/>
        <dbReference type="EC" id="3.1.4.58"/>
    </reaction>
</comment>
<keyword evidence="4" id="KW-0436">Ligase</keyword>
<accession>A0A1M6GCL7</accession>
<gene>
    <name evidence="4" type="ORF">SAMN02745216_00970</name>
</gene>
<reference evidence="5" key="1">
    <citation type="submission" date="2016-11" db="EMBL/GenBank/DDBJ databases">
        <authorList>
            <person name="Varghese N."/>
            <person name="Submissions S."/>
        </authorList>
    </citation>
    <scope>NUCLEOTIDE SEQUENCE [LARGE SCALE GENOMIC DNA]</scope>
    <source>
        <strain evidence="5">DSM 16219</strain>
    </source>
</reference>
<dbReference type="Pfam" id="PF02834">
    <property type="entry name" value="LigT_PEase"/>
    <property type="match status" value="2"/>
</dbReference>
<dbReference type="EC" id="3.1.4.58" evidence="2"/>
<dbReference type="InterPro" id="IPR004175">
    <property type="entry name" value="RNA_CPDase"/>
</dbReference>
<evidence type="ECO:0000259" key="3">
    <source>
        <dbReference type="Pfam" id="PF02834"/>
    </source>
</evidence>
<dbReference type="GO" id="GO:0016874">
    <property type="term" value="F:ligase activity"/>
    <property type="evidence" value="ECO:0007669"/>
    <property type="project" value="UniProtKB-KW"/>
</dbReference>
<name>A0A1M6GCL7_9BACT</name>
<feature type="domain" description="Phosphoesterase HXTX" evidence="3">
    <location>
        <begin position="103"/>
        <end position="180"/>
    </location>
</feature>
<feature type="active site" description="Proton donor" evidence="2">
    <location>
        <position position="44"/>
    </location>
</feature>
<dbReference type="PANTHER" id="PTHR35561">
    <property type="entry name" value="RNA 2',3'-CYCLIC PHOSPHODIESTERASE"/>
    <property type="match status" value="1"/>
</dbReference>
<dbReference type="AlphaFoldDB" id="A0A1M6GCL7"/>
<feature type="active site" description="Proton acceptor" evidence="2">
    <location>
        <position position="131"/>
    </location>
</feature>
<evidence type="ECO:0000256" key="2">
    <source>
        <dbReference type="HAMAP-Rule" id="MF_01940"/>
    </source>
</evidence>
<dbReference type="GO" id="GO:0008664">
    <property type="term" value="F:RNA 2',3'-cyclic 3'-phosphodiesterase activity"/>
    <property type="evidence" value="ECO:0007669"/>
    <property type="project" value="UniProtKB-EC"/>
</dbReference>
<dbReference type="EMBL" id="FQZU01000004">
    <property type="protein sequence ID" value="SHJ07671.1"/>
    <property type="molecule type" value="Genomic_DNA"/>
</dbReference>
<dbReference type="Gene3D" id="3.90.1140.10">
    <property type="entry name" value="Cyclic phosphodiesterase"/>
    <property type="match status" value="1"/>
</dbReference>
<dbReference type="PANTHER" id="PTHR35561:SF1">
    <property type="entry name" value="RNA 2',3'-CYCLIC PHOSPHODIESTERASE"/>
    <property type="match status" value="1"/>
</dbReference>
<organism evidence="4 5">
    <name type="scientific">Desulfatibacillum alkenivorans DSM 16219</name>
    <dbReference type="NCBI Taxonomy" id="1121393"/>
    <lineage>
        <taxon>Bacteria</taxon>
        <taxon>Pseudomonadati</taxon>
        <taxon>Thermodesulfobacteriota</taxon>
        <taxon>Desulfobacteria</taxon>
        <taxon>Desulfobacterales</taxon>
        <taxon>Desulfatibacillaceae</taxon>
        <taxon>Desulfatibacillum</taxon>
    </lineage>
</organism>
<dbReference type="SUPFAM" id="SSF55144">
    <property type="entry name" value="LigT-like"/>
    <property type="match status" value="1"/>
</dbReference>
<evidence type="ECO:0000313" key="4">
    <source>
        <dbReference type="EMBL" id="SHJ07671.1"/>
    </source>
</evidence>
<protein>
    <recommendedName>
        <fullName evidence="2">RNA 2',3'-cyclic phosphodiesterase</fullName>
        <shortName evidence="2">RNA 2',3'-CPDase</shortName>
        <ecNumber evidence="2">3.1.4.58</ecNumber>
    </recommendedName>
</protein>
<dbReference type="HAMAP" id="MF_01940">
    <property type="entry name" value="RNA_CPDase"/>
    <property type="match status" value="1"/>
</dbReference>
<dbReference type="InterPro" id="IPR009097">
    <property type="entry name" value="Cyclic_Pdiesterase"/>
</dbReference>
<dbReference type="GO" id="GO:0004113">
    <property type="term" value="F:2',3'-cyclic-nucleotide 3'-phosphodiesterase activity"/>
    <property type="evidence" value="ECO:0007669"/>
    <property type="project" value="InterPro"/>
</dbReference>
<evidence type="ECO:0000256" key="1">
    <source>
        <dbReference type="ARBA" id="ARBA00022801"/>
    </source>
</evidence>
<keyword evidence="1 2" id="KW-0378">Hydrolase</keyword>
<feature type="short sequence motif" description="HXTX 1" evidence="2">
    <location>
        <begin position="44"/>
        <end position="47"/>
    </location>
</feature>
<keyword evidence="5" id="KW-1185">Reference proteome</keyword>
<sequence>MTRKLRTFIAVEIPEEVKQAVSRAQGGFKASGLPFRWVNPKGMHLTLKFLGGVLQSDIDGVVQVMKECTAGFAPMTLTAKGFGAFPNFSKARVFWTGLAGDAAGLGRLASCLEQGLEPLGFEAENKRFSAHITLGRARGRIDPKALLQAVEKAGSFETQKFTVDRITLFKSDLRPTGAVYTALAHAPFGRNG</sequence>
<dbReference type="InterPro" id="IPR014051">
    <property type="entry name" value="Phosphoesterase_HXTX"/>
</dbReference>
<comment type="function">
    <text evidence="2">Hydrolyzes RNA 2',3'-cyclic phosphodiester to an RNA 2'-phosphomonoester.</text>
</comment>
<feature type="short sequence motif" description="HXTX 2" evidence="2">
    <location>
        <begin position="131"/>
        <end position="134"/>
    </location>
</feature>
<comment type="similarity">
    <text evidence="2">Belongs to the 2H phosphoesterase superfamily. ThpR family.</text>
</comment>
<dbReference type="STRING" id="1121393.SAMN02745216_00970"/>